<organism evidence="3 4">
    <name type="scientific">Candidatus Taylorbacteria bacterium RIFCSPHIGHO2_02_FULL_43_32b</name>
    <dbReference type="NCBI Taxonomy" id="1802306"/>
    <lineage>
        <taxon>Bacteria</taxon>
        <taxon>Candidatus Tayloriibacteriota</taxon>
    </lineage>
</organism>
<reference evidence="3 4" key="1">
    <citation type="journal article" date="2016" name="Nat. Commun.">
        <title>Thousands of microbial genomes shed light on interconnected biogeochemical processes in an aquifer system.</title>
        <authorList>
            <person name="Anantharaman K."/>
            <person name="Brown C.T."/>
            <person name="Hug L.A."/>
            <person name="Sharon I."/>
            <person name="Castelle C.J."/>
            <person name="Probst A.J."/>
            <person name="Thomas B.C."/>
            <person name="Singh A."/>
            <person name="Wilkins M.J."/>
            <person name="Karaoz U."/>
            <person name="Brodie E.L."/>
            <person name="Williams K.H."/>
            <person name="Hubbard S.S."/>
            <person name="Banfield J.F."/>
        </authorList>
    </citation>
    <scope>NUCLEOTIDE SEQUENCE [LARGE SCALE GENOMIC DNA]</scope>
</reference>
<dbReference type="EMBL" id="MHRK01000055">
    <property type="protein sequence ID" value="OHA22281.1"/>
    <property type="molecule type" value="Genomic_DNA"/>
</dbReference>
<feature type="region of interest" description="Disordered" evidence="1">
    <location>
        <begin position="136"/>
        <end position="168"/>
    </location>
</feature>
<accession>A0A1G2MGW4</accession>
<sequence length="280" mass="30753">MIKSLYTRVFLLTLGLFGSLAVTFLLVPSLVGAQSETSNDGYIYLSQVPYTGFGDVVKLVGFLIIVALWSLLVVMVVKSDKVKEIMHRFFRNVNEEPEYVARGAGAGYVIDLNSNQVLNMNMNPVHDLSDTYVSKHNFSDNGNGKNNAVANETSSSSLNGHVNSASSSNGDLMQEVNTFMGLVVRGDEHAVFEHLRRMKAKGVDSSEFASNVVLELDAVYRSKMDGETNRKNVVLSQTLSAWNRVRIEAVISSLLTIVDQSYSDSNVGAKVAIMRIMRAL</sequence>
<name>A0A1G2MGW4_9BACT</name>
<proteinExistence type="predicted"/>
<keyword evidence="2" id="KW-0812">Transmembrane</keyword>
<feature type="transmembrane region" description="Helical" evidence="2">
    <location>
        <begin position="57"/>
        <end position="77"/>
    </location>
</feature>
<evidence type="ECO:0000313" key="4">
    <source>
        <dbReference type="Proteomes" id="UP000177130"/>
    </source>
</evidence>
<protein>
    <submittedName>
        <fullName evidence="3">Uncharacterized protein</fullName>
    </submittedName>
</protein>
<dbReference type="Proteomes" id="UP000177130">
    <property type="component" value="Unassembled WGS sequence"/>
</dbReference>
<keyword evidence="2" id="KW-1133">Transmembrane helix</keyword>
<gene>
    <name evidence="3" type="ORF">A3C72_04250</name>
</gene>
<keyword evidence="2" id="KW-0472">Membrane</keyword>
<evidence type="ECO:0000256" key="1">
    <source>
        <dbReference type="SAM" id="MobiDB-lite"/>
    </source>
</evidence>
<evidence type="ECO:0000313" key="3">
    <source>
        <dbReference type="EMBL" id="OHA22281.1"/>
    </source>
</evidence>
<evidence type="ECO:0000256" key="2">
    <source>
        <dbReference type="SAM" id="Phobius"/>
    </source>
</evidence>
<comment type="caution">
    <text evidence="3">The sequence shown here is derived from an EMBL/GenBank/DDBJ whole genome shotgun (WGS) entry which is preliminary data.</text>
</comment>
<dbReference type="AlphaFoldDB" id="A0A1G2MGW4"/>